<gene>
    <name evidence="1" type="ORF">VCHENC02_4467A</name>
</gene>
<evidence type="ECO:0000313" key="1">
    <source>
        <dbReference type="EMBL" id="EKM29737.1"/>
    </source>
</evidence>
<protein>
    <submittedName>
        <fullName evidence="1">Diguanylate cyclase/phosphodiesterase 1 domain protein</fullName>
    </submittedName>
</protein>
<sequence length="22" mass="2573">MKNMTLYKKLVVGMVTVFILLM</sequence>
<accession>A0A454CTJ8</accession>
<dbReference type="AlphaFoldDB" id="A0A454CTJ8"/>
<organism evidence="1 2">
    <name type="scientific">Vibrio harveyi</name>
    <name type="common">Beneckea harveyi</name>
    <dbReference type="NCBI Taxonomy" id="669"/>
    <lineage>
        <taxon>Bacteria</taxon>
        <taxon>Pseudomonadati</taxon>
        <taxon>Pseudomonadota</taxon>
        <taxon>Gammaproteobacteria</taxon>
        <taxon>Vibrionales</taxon>
        <taxon>Vibrionaceae</taxon>
        <taxon>Vibrio</taxon>
    </lineage>
</organism>
<comment type="caution">
    <text evidence="1">The sequence shown here is derived from an EMBL/GenBank/DDBJ whole genome shotgun (WGS) entry which is preliminary data.</text>
</comment>
<reference evidence="1 2" key="1">
    <citation type="submission" date="2012-10" db="EMBL/GenBank/DDBJ databases">
        <title>Genome sequence of Vibrio Cholerae HENC-02.</title>
        <authorList>
            <person name="Eppinger M."/>
            <person name="Hasan N.A."/>
            <person name="Sengamalay N."/>
            <person name="Hine E."/>
            <person name="Su Q."/>
            <person name="Daugherty S.C."/>
            <person name="Young S."/>
            <person name="Sadzewicz L."/>
            <person name="Tallon L."/>
            <person name="Cebula T.A."/>
            <person name="Ravel J."/>
            <person name="Colwell R.R."/>
        </authorList>
    </citation>
    <scope>NUCLEOTIDE SEQUENCE [LARGE SCALE GENOMIC DNA]</scope>
    <source>
        <strain evidence="1 2">HENC-02</strain>
    </source>
</reference>
<evidence type="ECO:0000313" key="2">
    <source>
        <dbReference type="Proteomes" id="UP000008367"/>
    </source>
</evidence>
<feature type="non-terminal residue" evidence="1">
    <location>
        <position position="22"/>
    </location>
</feature>
<proteinExistence type="predicted"/>
<dbReference type="Proteomes" id="UP000008367">
    <property type="component" value="Unassembled WGS sequence"/>
</dbReference>
<dbReference type="EMBL" id="AJSR01001953">
    <property type="protein sequence ID" value="EKM29737.1"/>
    <property type="molecule type" value="Genomic_DNA"/>
</dbReference>
<name>A0A454CTJ8_VIBHA</name>